<dbReference type="AlphaFoldDB" id="A0A4Y7TH75"/>
<reference evidence="1 2" key="1">
    <citation type="journal article" date="2019" name="Nat. Ecol. Evol.">
        <title>Megaphylogeny resolves global patterns of mushroom evolution.</title>
        <authorList>
            <person name="Varga T."/>
            <person name="Krizsan K."/>
            <person name="Foldi C."/>
            <person name="Dima B."/>
            <person name="Sanchez-Garcia M."/>
            <person name="Sanchez-Ramirez S."/>
            <person name="Szollosi G.J."/>
            <person name="Szarkandi J.G."/>
            <person name="Papp V."/>
            <person name="Albert L."/>
            <person name="Andreopoulos W."/>
            <person name="Angelini C."/>
            <person name="Antonin V."/>
            <person name="Barry K.W."/>
            <person name="Bougher N.L."/>
            <person name="Buchanan P."/>
            <person name="Buyck B."/>
            <person name="Bense V."/>
            <person name="Catcheside P."/>
            <person name="Chovatia M."/>
            <person name="Cooper J."/>
            <person name="Damon W."/>
            <person name="Desjardin D."/>
            <person name="Finy P."/>
            <person name="Geml J."/>
            <person name="Haridas S."/>
            <person name="Hughes K."/>
            <person name="Justo A."/>
            <person name="Karasinski D."/>
            <person name="Kautmanova I."/>
            <person name="Kiss B."/>
            <person name="Kocsube S."/>
            <person name="Kotiranta H."/>
            <person name="LaButti K.M."/>
            <person name="Lechner B.E."/>
            <person name="Liimatainen K."/>
            <person name="Lipzen A."/>
            <person name="Lukacs Z."/>
            <person name="Mihaltcheva S."/>
            <person name="Morgado L.N."/>
            <person name="Niskanen T."/>
            <person name="Noordeloos M.E."/>
            <person name="Ohm R.A."/>
            <person name="Ortiz-Santana B."/>
            <person name="Ovrebo C."/>
            <person name="Racz N."/>
            <person name="Riley R."/>
            <person name="Savchenko A."/>
            <person name="Shiryaev A."/>
            <person name="Soop K."/>
            <person name="Spirin V."/>
            <person name="Szebenyi C."/>
            <person name="Tomsovsky M."/>
            <person name="Tulloss R.E."/>
            <person name="Uehling J."/>
            <person name="Grigoriev I.V."/>
            <person name="Vagvolgyi C."/>
            <person name="Papp T."/>
            <person name="Martin F.M."/>
            <person name="Miettinen O."/>
            <person name="Hibbett D.S."/>
            <person name="Nagy L.G."/>
        </authorList>
    </citation>
    <scope>NUCLEOTIDE SEQUENCE [LARGE SCALE GENOMIC DNA]</scope>
    <source>
        <strain evidence="1 2">FP101781</strain>
    </source>
</reference>
<protein>
    <submittedName>
        <fullName evidence="1">Uncharacterized protein</fullName>
    </submittedName>
</protein>
<gene>
    <name evidence="1" type="ORF">FA13DRAFT_1731048</name>
</gene>
<evidence type="ECO:0000313" key="2">
    <source>
        <dbReference type="Proteomes" id="UP000298030"/>
    </source>
</evidence>
<accession>A0A4Y7TH75</accession>
<keyword evidence="2" id="KW-1185">Reference proteome</keyword>
<dbReference type="EMBL" id="QPFP01000013">
    <property type="protein sequence ID" value="TEB33268.1"/>
    <property type="molecule type" value="Genomic_DNA"/>
</dbReference>
<comment type="caution">
    <text evidence="1">The sequence shown here is derived from an EMBL/GenBank/DDBJ whole genome shotgun (WGS) entry which is preliminary data.</text>
</comment>
<sequence length="106" mass="12186">MHPPIAWSPVESVMTGWPCKEEGKTHSVRETSRLPPIEVRGCDKRWSLGTTSRKYIEYISGRFLNGDVDPWFKWLSRPLKAVRRTGWRLDCKGVQAGNSVSFRVKP</sequence>
<proteinExistence type="predicted"/>
<evidence type="ECO:0000313" key="1">
    <source>
        <dbReference type="EMBL" id="TEB33268.1"/>
    </source>
</evidence>
<name>A0A4Y7TH75_COPMI</name>
<organism evidence="1 2">
    <name type="scientific">Coprinellus micaceus</name>
    <name type="common">Glistening ink-cap mushroom</name>
    <name type="synonym">Coprinus micaceus</name>
    <dbReference type="NCBI Taxonomy" id="71717"/>
    <lineage>
        <taxon>Eukaryota</taxon>
        <taxon>Fungi</taxon>
        <taxon>Dikarya</taxon>
        <taxon>Basidiomycota</taxon>
        <taxon>Agaricomycotina</taxon>
        <taxon>Agaricomycetes</taxon>
        <taxon>Agaricomycetidae</taxon>
        <taxon>Agaricales</taxon>
        <taxon>Agaricineae</taxon>
        <taxon>Psathyrellaceae</taxon>
        <taxon>Coprinellus</taxon>
    </lineage>
</organism>
<dbReference type="Proteomes" id="UP000298030">
    <property type="component" value="Unassembled WGS sequence"/>
</dbReference>